<dbReference type="InterPro" id="IPR050416">
    <property type="entry name" value="FAD-linked_Oxidoreductase"/>
</dbReference>
<reference evidence="8" key="1">
    <citation type="journal article" date="2020" name="Mol. Plant Microbe">
        <title>Rhizobial microsymbionts of the narrowly endemic Oxytropis species growing in Kamchatka are characterized by significant genetic diversity and possess a set of genes that are associated with T3SS and T6SS secretion systems and can affect the development of symbiosis.</title>
        <authorList>
            <person name="Safronova V."/>
            <person name="Guro P."/>
            <person name="Sazanova A."/>
            <person name="Kuznetsova I."/>
            <person name="Belimov A."/>
            <person name="Yakubov V."/>
            <person name="Chirak E."/>
            <person name="Afonin A."/>
            <person name="Gogolev Y."/>
            <person name="Andronov E."/>
            <person name="Tikhonovich I."/>
        </authorList>
    </citation>
    <scope>NUCLEOTIDE SEQUENCE [LARGE SCALE GENOMIC DNA]</scope>
    <source>
        <strain evidence="8">583</strain>
    </source>
</reference>
<evidence type="ECO:0000259" key="6">
    <source>
        <dbReference type="PROSITE" id="PS51387"/>
    </source>
</evidence>
<dbReference type="Gene3D" id="3.30.465.10">
    <property type="match status" value="2"/>
</dbReference>
<accession>A0A7G6SNP2</accession>
<dbReference type="InterPro" id="IPR016169">
    <property type="entry name" value="FAD-bd_PCMH_sub2"/>
</dbReference>
<dbReference type="PANTHER" id="PTHR42973:SF39">
    <property type="entry name" value="FAD-BINDING PCMH-TYPE DOMAIN-CONTAINING PROTEIN"/>
    <property type="match status" value="1"/>
</dbReference>
<dbReference type="InterPro" id="IPR012951">
    <property type="entry name" value="BBE"/>
</dbReference>
<dbReference type="GO" id="GO:0071949">
    <property type="term" value="F:FAD binding"/>
    <property type="evidence" value="ECO:0007669"/>
    <property type="project" value="InterPro"/>
</dbReference>
<sequence>MDRRDFLQMMVATAPVAVVGWNDSFAGAAESLPTPRIRPGNAGWPSQTAWEQLKQAVGGRLIKLKSPLTACIQAPDSADCTELWKNLGNPFFLGDDPALTQTLGWVGAWTSQPSAYAVSAHSTEDVVAAVNFARDHNLRLVIKGGGHSYQGTSNAAESLLIWTRHMDAVITHDGFVPSGCEGRQQPVRAVSVGAGVLWGKAYNEVTTKAGRYVQGGGCLTVGVAGLIQSGGFGSFSKTYGLAAASLLEAEVVTADGEVRIANACTNAELFWALKGGGGGSFGVVTRLTLRTHALPGFFGAVAMTIQAGSDDAYKTLIARILEFYTTALLSPHWGEQIVLRPGNLLAINMLFQGIDQQQAELTWRPFLDWLDAGNQDFQLSADPFFISAPARHFWDPRFLEKVPGIVLFDARPGASADNMFWAANLEEAGQVLHGYQSAWLPASLLERDRREALAGMLFAASRHWCISLHMNKGLAGAPAEVVEQARDTAINPAALEAFALLISAAAGPPAYPGIPGHEPGAAKADRDVEAIGRAMSEVRRLVPNPGSYVAESDFFEERWQDAFWGANYPRLLAAKERYDPDGLFINHHGVGSEGWSADGFTRLAGR</sequence>
<dbReference type="SUPFAM" id="SSF56176">
    <property type="entry name" value="FAD-binding/transporter-associated domain-like"/>
    <property type="match status" value="1"/>
</dbReference>
<dbReference type="Proteomes" id="UP000515465">
    <property type="component" value="Chromosome"/>
</dbReference>
<name>A0A7G6SNP2_9HYPH</name>
<comment type="similarity">
    <text evidence="2">Belongs to the oxygen-dependent FAD-linked oxidoreductase family.</text>
</comment>
<dbReference type="PROSITE" id="PS51387">
    <property type="entry name" value="FAD_PCMH"/>
    <property type="match status" value="1"/>
</dbReference>
<dbReference type="InterPro" id="IPR036318">
    <property type="entry name" value="FAD-bd_PCMH-like_sf"/>
</dbReference>
<evidence type="ECO:0000256" key="5">
    <source>
        <dbReference type="ARBA" id="ARBA00023002"/>
    </source>
</evidence>
<gene>
    <name evidence="7" type="ORF">HB778_05330</name>
</gene>
<dbReference type="EMBL" id="CP050296">
    <property type="protein sequence ID" value="QND56124.1"/>
    <property type="molecule type" value="Genomic_DNA"/>
</dbReference>
<dbReference type="Pfam" id="PF01565">
    <property type="entry name" value="FAD_binding_4"/>
    <property type="match status" value="1"/>
</dbReference>
<dbReference type="PANTHER" id="PTHR42973">
    <property type="entry name" value="BINDING OXIDOREDUCTASE, PUTATIVE (AFU_ORTHOLOGUE AFUA_1G17690)-RELATED"/>
    <property type="match status" value="1"/>
</dbReference>
<organism evidence="7 8">
    <name type="scientific">Mesorhizobium huakuii</name>
    <dbReference type="NCBI Taxonomy" id="28104"/>
    <lineage>
        <taxon>Bacteria</taxon>
        <taxon>Pseudomonadati</taxon>
        <taxon>Pseudomonadota</taxon>
        <taxon>Alphaproteobacteria</taxon>
        <taxon>Hyphomicrobiales</taxon>
        <taxon>Phyllobacteriaceae</taxon>
        <taxon>Mesorhizobium</taxon>
    </lineage>
</organism>
<keyword evidence="4" id="KW-0274">FAD</keyword>
<dbReference type="AlphaFoldDB" id="A0A7G6SNP2"/>
<proteinExistence type="inferred from homology"/>
<dbReference type="InterPro" id="IPR006094">
    <property type="entry name" value="Oxid_FAD_bind_N"/>
</dbReference>
<evidence type="ECO:0000313" key="7">
    <source>
        <dbReference type="EMBL" id="QND56124.1"/>
    </source>
</evidence>
<feature type="domain" description="FAD-binding PCMH-type" evidence="6">
    <location>
        <begin position="109"/>
        <end position="294"/>
    </location>
</feature>
<keyword evidence="5" id="KW-0560">Oxidoreductase</keyword>
<evidence type="ECO:0000256" key="2">
    <source>
        <dbReference type="ARBA" id="ARBA00005466"/>
    </source>
</evidence>
<dbReference type="Pfam" id="PF08031">
    <property type="entry name" value="BBE"/>
    <property type="match status" value="1"/>
</dbReference>
<evidence type="ECO:0000256" key="4">
    <source>
        <dbReference type="ARBA" id="ARBA00022827"/>
    </source>
</evidence>
<dbReference type="InterPro" id="IPR016166">
    <property type="entry name" value="FAD-bd_PCMH"/>
</dbReference>
<comment type="cofactor">
    <cofactor evidence="1">
        <name>FAD</name>
        <dbReference type="ChEBI" id="CHEBI:57692"/>
    </cofactor>
</comment>
<evidence type="ECO:0000256" key="3">
    <source>
        <dbReference type="ARBA" id="ARBA00022630"/>
    </source>
</evidence>
<dbReference type="GO" id="GO:0016491">
    <property type="term" value="F:oxidoreductase activity"/>
    <property type="evidence" value="ECO:0007669"/>
    <property type="project" value="UniProtKB-KW"/>
</dbReference>
<evidence type="ECO:0000256" key="1">
    <source>
        <dbReference type="ARBA" id="ARBA00001974"/>
    </source>
</evidence>
<protein>
    <submittedName>
        <fullName evidence="7">FAD-binding oxidoreductase</fullName>
    </submittedName>
</protein>
<evidence type="ECO:0000313" key="8">
    <source>
        <dbReference type="Proteomes" id="UP000515465"/>
    </source>
</evidence>
<dbReference type="RefSeq" id="WP_183462091.1">
    <property type="nucleotide sequence ID" value="NZ_CP050296.1"/>
</dbReference>
<keyword evidence="3" id="KW-0285">Flavoprotein</keyword>